<feature type="compositionally biased region" description="Polar residues" evidence="1">
    <location>
        <begin position="16"/>
        <end position="37"/>
    </location>
</feature>
<dbReference type="Proteomes" id="UP000286415">
    <property type="component" value="Unassembled WGS sequence"/>
</dbReference>
<comment type="caution">
    <text evidence="2">The sequence shown here is derived from an EMBL/GenBank/DDBJ whole genome shotgun (WGS) entry which is preliminary data.</text>
</comment>
<reference evidence="2 3" key="2">
    <citation type="journal article" date="2021" name="Genomics">
        <title>High-quality reference genome for Clonorchis sinensis.</title>
        <authorList>
            <person name="Young N.D."/>
            <person name="Stroehlein A.J."/>
            <person name="Kinkar L."/>
            <person name="Wang T."/>
            <person name="Sohn W.M."/>
            <person name="Chang B.C.H."/>
            <person name="Kaur P."/>
            <person name="Weisz D."/>
            <person name="Dudchenko O."/>
            <person name="Aiden E.L."/>
            <person name="Korhonen P.K."/>
            <person name="Gasser R.B."/>
        </authorList>
    </citation>
    <scope>NUCLEOTIDE SEQUENCE [LARGE SCALE GENOMIC DNA]</scope>
    <source>
        <strain evidence="2">Cs-k2</strain>
    </source>
</reference>
<keyword evidence="3" id="KW-1185">Reference proteome</keyword>
<name>A0A8T1M074_CLOSI</name>
<accession>A0A8T1M074</accession>
<evidence type="ECO:0000313" key="2">
    <source>
        <dbReference type="EMBL" id="KAG5442358.1"/>
    </source>
</evidence>
<dbReference type="AlphaFoldDB" id="A0A8T1M074"/>
<proteinExistence type="predicted"/>
<evidence type="ECO:0000256" key="1">
    <source>
        <dbReference type="SAM" id="MobiDB-lite"/>
    </source>
</evidence>
<evidence type="ECO:0000313" key="3">
    <source>
        <dbReference type="Proteomes" id="UP000286415"/>
    </source>
</evidence>
<dbReference type="SUPFAM" id="SSF57414">
    <property type="entry name" value="Hairpin loop containing domain-like"/>
    <property type="match status" value="1"/>
</dbReference>
<protein>
    <recommendedName>
        <fullName evidence="4">Apple domain-containing protein</fullName>
    </recommendedName>
</protein>
<organism evidence="2 3">
    <name type="scientific">Clonorchis sinensis</name>
    <name type="common">Chinese liver fluke</name>
    <dbReference type="NCBI Taxonomy" id="79923"/>
    <lineage>
        <taxon>Eukaryota</taxon>
        <taxon>Metazoa</taxon>
        <taxon>Spiralia</taxon>
        <taxon>Lophotrochozoa</taxon>
        <taxon>Platyhelminthes</taxon>
        <taxon>Trematoda</taxon>
        <taxon>Digenea</taxon>
        <taxon>Opisthorchiida</taxon>
        <taxon>Opisthorchiata</taxon>
        <taxon>Opisthorchiidae</taxon>
        <taxon>Clonorchis</taxon>
    </lineage>
</organism>
<sequence>MSNAATKIRRKRSLKETSNSGYAPEASRTSSVDSSDGGNEGPANDLRVSPNFAFGLTILAHVLGVLLLHTSPGRHSECPANFNNTVANVCLLHRPDTNGFCLACDSCAEYGKQRNQLVYLIGRNAPLLTFVMRNSKPVYTGLNCLLEPVTDEGPVWRDLDPNRPEYNTLKASLISPDGRTPECKPFLLWQPREFIMNDFADDDRSQSFQVYCEYGGPIPNGHLAVKFRDDFPVRLPTLVQQTDSFIGCIALVSARTRTDCAFKCALDSTCRSVYFANTQATCIHIKHADSLLPKAIAQGEVGWSRFGKPPPRGS</sequence>
<gene>
    <name evidence="2" type="ORF">CSKR_200225</name>
</gene>
<dbReference type="OrthoDB" id="6252556at2759"/>
<evidence type="ECO:0008006" key="4">
    <source>
        <dbReference type="Google" id="ProtNLM"/>
    </source>
</evidence>
<dbReference type="EMBL" id="NIRI02000076">
    <property type="protein sequence ID" value="KAG5442358.1"/>
    <property type="molecule type" value="Genomic_DNA"/>
</dbReference>
<reference evidence="2 3" key="1">
    <citation type="journal article" date="2018" name="Biotechnol. Adv.">
        <title>Improved genomic resources and new bioinformatic workflow for the carcinogenic parasite Clonorchis sinensis: Biotechnological implications.</title>
        <authorList>
            <person name="Wang D."/>
            <person name="Korhonen P.K."/>
            <person name="Gasser R.B."/>
            <person name="Young N.D."/>
        </authorList>
    </citation>
    <scope>NUCLEOTIDE SEQUENCE [LARGE SCALE GENOMIC DNA]</scope>
    <source>
        <strain evidence="2">Cs-k2</strain>
    </source>
</reference>
<feature type="region of interest" description="Disordered" evidence="1">
    <location>
        <begin position="1"/>
        <end position="43"/>
    </location>
</feature>